<evidence type="ECO:0000313" key="2">
    <source>
        <dbReference type="Proteomes" id="UP001177003"/>
    </source>
</evidence>
<reference evidence="1" key="1">
    <citation type="submission" date="2023-04" db="EMBL/GenBank/DDBJ databases">
        <authorList>
            <person name="Vijverberg K."/>
            <person name="Xiong W."/>
            <person name="Schranz E."/>
        </authorList>
    </citation>
    <scope>NUCLEOTIDE SEQUENCE</scope>
</reference>
<name>A0AA35ZRS8_LACSI</name>
<protein>
    <submittedName>
        <fullName evidence="1">Uncharacterized protein</fullName>
    </submittedName>
</protein>
<dbReference type="EMBL" id="OX465084">
    <property type="protein sequence ID" value="CAI9297710.1"/>
    <property type="molecule type" value="Genomic_DNA"/>
</dbReference>
<proteinExistence type="predicted"/>
<accession>A0AA35ZRS8</accession>
<keyword evidence="2" id="KW-1185">Reference proteome</keyword>
<sequence length="252" mass="28752">MTIQRRWYASVVCIFKIAKEIISDPASITVDFVSHCLRASTTAFVSSAFLPLASPNTNCVDDPTERIDIQRGQQDLRELFSILKQGFDVSLTQQELHEEHDYEHKMDASLKYHTKFFESLGIAGISNHSLLFSKTAPFPFVQDEELTRQSTYVGNSSSYNSHEPNMDVGSLICYQSKGCHSILFSKKYDHVPENNCIPFAQLRLFVFYAVVSPMPVIAVSRNLGFFSLRNPYLLKLDWRTSTGNHTYVYLLR</sequence>
<evidence type="ECO:0000313" key="1">
    <source>
        <dbReference type="EMBL" id="CAI9297710.1"/>
    </source>
</evidence>
<gene>
    <name evidence="1" type="ORF">LSALG_LOCUS36505</name>
</gene>
<organism evidence="1 2">
    <name type="scientific">Lactuca saligna</name>
    <name type="common">Willowleaf lettuce</name>
    <dbReference type="NCBI Taxonomy" id="75948"/>
    <lineage>
        <taxon>Eukaryota</taxon>
        <taxon>Viridiplantae</taxon>
        <taxon>Streptophyta</taxon>
        <taxon>Embryophyta</taxon>
        <taxon>Tracheophyta</taxon>
        <taxon>Spermatophyta</taxon>
        <taxon>Magnoliopsida</taxon>
        <taxon>eudicotyledons</taxon>
        <taxon>Gunneridae</taxon>
        <taxon>Pentapetalae</taxon>
        <taxon>asterids</taxon>
        <taxon>campanulids</taxon>
        <taxon>Asterales</taxon>
        <taxon>Asteraceae</taxon>
        <taxon>Cichorioideae</taxon>
        <taxon>Cichorieae</taxon>
        <taxon>Lactucinae</taxon>
        <taxon>Lactuca</taxon>
    </lineage>
</organism>
<dbReference type="AlphaFoldDB" id="A0AA35ZRS8"/>
<dbReference type="Proteomes" id="UP001177003">
    <property type="component" value="Chromosome 8"/>
</dbReference>